<proteinExistence type="predicted"/>
<dbReference type="EMBL" id="BLLF01003043">
    <property type="protein sequence ID" value="GFH26169.1"/>
    <property type="molecule type" value="Genomic_DNA"/>
</dbReference>
<feature type="non-terminal residue" evidence="2">
    <location>
        <position position="21"/>
    </location>
</feature>
<keyword evidence="3" id="KW-1185">Reference proteome</keyword>
<evidence type="ECO:0000313" key="2">
    <source>
        <dbReference type="EMBL" id="GFH26169.1"/>
    </source>
</evidence>
<dbReference type="Proteomes" id="UP000485058">
    <property type="component" value="Unassembled WGS sequence"/>
</dbReference>
<gene>
    <name evidence="2" type="ORF">HaLaN_24270</name>
</gene>
<evidence type="ECO:0000313" key="3">
    <source>
        <dbReference type="Proteomes" id="UP000485058"/>
    </source>
</evidence>
<sequence length="21" mass="2264">AWATSGCETSHPRPSPLWHSG</sequence>
<name>A0A6A0A164_HAELA</name>
<feature type="region of interest" description="Disordered" evidence="1">
    <location>
        <begin position="1"/>
        <end position="21"/>
    </location>
</feature>
<evidence type="ECO:0000256" key="1">
    <source>
        <dbReference type="SAM" id="MobiDB-lite"/>
    </source>
</evidence>
<comment type="caution">
    <text evidence="2">The sequence shown here is derived from an EMBL/GenBank/DDBJ whole genome shotgun (WGS) entry which is preliminary data.</text>
</comment>
<organism evidence="2 3">
    <name type="scientific">Haematococcus lacustris</name>
    <name type="common">Green alga</name>
    <name type="synonym">Haematococcus pluvialis</name>
    <dbReference type="NCBI Taxonomy" id="44745"/>
    <lineage>
        <taxon>Eukaryota</taxon>
        <taxon>Viridiplantae</taxon>
        <taxon>Chlorophyta</taxon>
        <taxon>core chlorophytes</taxon>
        <taxon>Chlorophyceae</taxon>
        <taxon>CS clade</taxon>
        <taxon>Chlamydomonadales</taxon>
        <taxon>Haematococcaceae</taxon>
        <taxon>Haematococcus</taxon>
    </lineage>
</organism>
<accession>A0A6A0A164</accession>
<reference evidence="2 3" key="1">
    <citation type="submission" date="2020-02" db="EMBL/GenBank/DDBJ databases">
        <title>Draft genome sequence of Haematococcus lacustris strain NIES-144.</title>
        <authorList>
            <person name="Morimoto D."/>
            <person name="Nakagawa S."/>
            <person name="Yoshida T."/>
            <person name="Sawayama S."/>
        </authorList>
    </citation>
    <scope>NUCLEOTIDE SEQUENCE [LARGE SCALE GENOMIC DNA]</scope>
    <source>
        <strain evidence="2 3">NIES-144</strain>
    </source>
</reference>
<protein>
    <submittedName>
        <fullName evidence="2">Uncharacterized protein</fullName>
    </submittedName>
</protein>
<feature type="non-terminal residue" evidence="2">
    <location>
        <position position="1"/>
    </location>
</feature>
<dbReference type="AlphaFoldDB" id="A0A6A0A164"/>